<protein>
    <recommendedName>
        <fullName evidence="4">Cellulase</fullName>
    </recommendedName>
</protein>
<proteinExistence type="predicted"/>
<feature type="signal peptide" evidence="1">
    <location>
        <begin position="1"/>
        <end position="16"/>
    </location>
</feature>
<gene>
    <name evidence="2" type="ORF">CUNI_LOCUS11241</name>
</gene>
<sequence>MKIAILLFACVALASGAQKCTNQGGILKYNGKPCASTTRYDDGHKGACGCGAANSDAPFAWNLQDLVTAPNQMIYDDGGQNTWCGRNCGKCVQLTPTGGFIPGLGNSPRDNNPHIFMITNDCPVQGNEEWCGQAGKPGTNHGNTHGYEAHFDLQNNKGQVGNGLGWDNPEVTWQYVDCPQDFKNKFNQCQCH</sequence>
<dbReference type="Proteomes" id="UP000678393">
    <property type="component" value="Unassembled WGS sequence"/>
</dbReference>
<evidence type="ECO:0000313" key="2">
    <source>
        <dbReference type="EMBL" id="CAG5125683.1"/>
    </source>
</evidence>
<dbReference type="AlphaFoldDB" id="A0A8S3Z8C7"/>
<dbReference type="SUPFAM" id="SSF50685">
    <property type="entry name" value="Barwin-like endoglucanases"/>
    <property type="match status" value="1"/>
</dbReference>
<dbReference type="EMBL" id="CAJHNH020002127">
    <property type="protein sequence ID" value="CAG5125683.1"/>
    <property type="molecule type" value="Genomic_DNA"/>
</dbReference>
<dbReference type="InterPro" id="IPR036908">
    <property type="entry name" value="RlpA-like_sf"/>
</dbReference>
<dbReference type="Gene3D" id="2.40.40.10">
    <property type="entry name" value="RlpA-like domain"/>
    <property type="match status" value="1"/>
</dbReference>
<reference evidence="2" key="1">
    <citation type="submission" date="2021-04" db="EMBL/GenBank/DDBJ databases">
        <authorList>
            <consortium name="Molecular Ecology Group"/>
        </authorList>
    </citation>
    <scope>NUCLEOTIDE SEQUENCE</scope>
</reference>
<keyword evidence="1" id="KW-0732">Signal</keyword>
<dbReference type="OrthoDB" id="6038816at2759"/>
<dbReference type="Pfam" id="PF22514">
    <property type="entry name" value="EXPB1_D1"/>
    <property type="match status" value="1"/>
</dbReference>
<organism evidence="2 3">
    <name type="scientific">Candidula unifasciata</name>
    <dbReference type="NCBI Taxonomy" id="100452"/>
    <lineage>
        <taxon>Eukaryota</taxon>
        <taxon>Metazoa</taxon>
        <taxon>Spiralia</taxon>
        <taxon>Lophotrochozoa</taxon>
        <taxon>Mollusca</taxon>
        <taxon>Gastropoda</taxon>
        <taxon>Heterobranchia</taxon>
        <taxon>Euthyneura</taxon>
        <taxon>Panpulmonata</taxon>
        <taxon>Eupulmonata</taxon>
        <taxon>Stylommatophora</taxon>
        <taxon>Helicina</taxon>
        <taxon>Helicoidea</taxon>
        <taxon>Geomitridae</taxon>
        <taxon>Candidula</taxon>
    </lineage>
</organism>
<keyword evidence="3" id="KW-1185">Reference proteome</keyword>
<name>A0A8S3Z8C7_9EUPU</name>
<evidence type="ECO:0000313" key="3">
    <source>
        <dbReference type="Proteomes" id="UP000678393"/>
    </source>
</evidence>
<evidence type="ECO:0008006" key="4">
    <source>
        <dbReference type="Google" id="ProtNLM"/>
    </source>
</evidence>
<evidence type="ECO:0000256" key="1">
    <source>
        <dbReference type="SAM" id="SignalP"/>
    </source>
</evidence>
<dbReference type="CDD" id="cd22278">
    <property type="entry name" value="DPBB_GH45_endoglucanase"/>
    <property type="match status" value="1"/>
</dbReference>
<comment type="caution">
    <text evidence="2">The sequence shown here is derived from an EMBL/GenBank/DDBJ whole genome shotgun (WGS) entry which is preliminary data.</text>
</comment>
<feature type="chain" id="PRO_5035746449" description="Cellulase" evidence="1">
    <location>
        <begin position="17"/>
        <end position="192"/>
    </location>
</feature>
<accession>A0A8S3Z8C7</accession>